<dbReference type="FunFam" id="2.30.38.10:FF:000001">
    <property type="entry name" value="Non-ribosomal peptide synthetase PvdI"/>
    <property type="match status" value="1"/>
</dbReference>
<dbReference type="InterPro" id="IPR020806">
    <property type="entry name" value="PKS_PP-bd"/>
</dbReference>
<dbReference type="GO" id="GO:0017000">
    <property type="term" value="P:antibiotic biosynthetic process"/>
    <property type="evidence" value="ECO:0007669"/>
    <property type="project" value="UniProtKB-KW"/>
</dbReference>
<dbReference type="GO" id="GO:0008610">
    <property type="term" value="P:lipid biosynthetic process"/>
    <property type="evidence" value="ECO:0007669"/>
    <property type="project" value="UniProtKB-ARBA"/>
</dbReference>
<feature type="domain" description="Carrier" evidence="7">
    <location>
        <begin position="928"/>
        <end position="1002"/>
    </location>
</feature>
<dbReference type="InterPro" id="IPR009081">
    <property type="entry name" value="PP-bd_ACP"/>
</dbReference>
<dbReference type="InterPro" id="IPR020845">
    <property type="entry name" value="AMP-binding_CS"/>
</dbReference>
<dbReference type="EMBL" id="QGHB01000011">
    <property type="protein sequence ID" value="PWK83244.1"/>
    <property type="molecule type" value="Genomic_DNA"/>
</dbReference>
<keyword evidence="4" id="KW-0597">Phosphoprotein</keyword>
<dbReference type="InterPro" id="IPR023213">
    <property type="entry name" value="CAT-like_dom_sf"/>
</dbReference>
<evidence type="ECO:0000313" key="8">
    <source>
        <dbReference type="EMBL" id="PWK83244.1"/>
    </source>
</evidence>
<dbReference type="SUPFAM" id="SSF56801">
    <property type="entry name" value="Acetyl-CoA synthetase-like"/>
    <property type="match status" value="1"/>
</dbReference>
<dbReference type="InterPro" id="IPR000873">
    <property type="entry name" value="AMP-dep_synth/lig_dom"/>
</dbReference>
<dbReference type="Gene3D" id="1.10.1200.10">
    <property type="entry name" value="ACP-like"/>
    <property type="match status" value="1"/>
</dbReference>
<dbReference type="SUPFAM" id="SSF52777">
    <property type="entry name" value="CoA-dependent acyltransferases"/>
    <property type="match status" value="4"/>
</dbReference>
<evidence type="ECO:0000259" key="7">
    <source>
        <dbReference type="PROSITE" id="PS50075"/>
    </source>
</evidence>
<dbReference type="Pfam" id="PF00550">
    <property type="entry name" value="PP-binding"/>
    <property type="match status" value="1"/>
</dbReference>
<dbReference type="InterPro" id="IPR010060">
    <property type="entry name" value="NRPS_synth"/>
</dbReference>
<dbReference type="SUPFAM" id="SSF47336">
    <property type="entry name" value="ACP-like"/>
    <property type="match status" value="1"/>
</dbReference>
<evidence type="ECO:0000256" key="5">
    <source>
        <dbReference type="ARBA" id="ARBA00022737"/>
    </source>
</evidence>
<dbReference type="Gene3D" id="3.30.559.10">
    <property type="entry name" value="Chloramphenicol acetyltransferase-like domain"/>
    <property type="match status" value="2"/>
</dbReference>
<dbReference type="NCBIfam" id="TIGR01733">
    <property type="entry name" value="AA-adenyl-dom"/>
    <property type="match status" value="1"/>
</dbReference>
<dbReference type="InterPro" id="IPR001242">
    <property type="entry name" value="Condensation_dom"/>
</dbReference>
<gene>
    <name evidence="8" type="ORF">C8D88_111129</name>
</gene>
<evidence type="ECO:0000256" key="1">
    <source>
        <dbReference type="ARBA" id="ARBA00001957"/>
    </source>
</evidence>
<dbReference type="GO" id="GO:0003824">
    <property type="term" value="F:catalytic activity"/>
    <property type="evidence" value="ECO:0007669"/>
    <property type="project" value="InterPro"/>
</dbReference>
<dbReference type="Pfam" id="PF00668">
    <property type="entry name" value="Condensation"/>
    <property type="match status" value="2"/>
</dbReference>
<evidence type="ECO:0000256" key="4">
    <source>
        <dbReference type="ARBA" id="ARBA00022553"/>
    </source>
</evidence>
<dbReference type="FunFam" id="1.10.1200.10:FF:000005">
    <property type="entry name" value="Nonribosomal peptide synthetase 1"/>
    <property type="match status" value="1"/>
</dbReference>
<evidence type="ECO:0000256" key="6">
    <source>
        <dbReference type="ARBA" id="ARBA00023194"/>
    </source>
</evidence>
<dbReference type="CDD" id="cd05930">
    <property type="entry name" value="A_NRPS"/>
    <property type="match status" value="1"/>
</dbReference>
<dbReference type="NCBIfam" id="TIGR01720">
    <property type="entry name" value="NRPS-para261"/>
    <property type="match status" value="1"/>
</dbReference>
<keyword evidence="3" id="KW-0596">Phosphopantetheine</keyword>
<dbReference type="PROSITE" id="PS50075">
    <property type="entry name" value="CARRIER"/>
    <property type="match status" value="1"/>
</dbReference>
<comment type="cofactor">
    <cofactor evidence="1">
        <name>pantetheine 4'-phosphate</name>
        <dbReference type="ChEBI" id="CHEBI:47942"/>
    </cofactor>
</comment>
<dbReference type="Gene3D" id="3.40.50.12780">
    <property type="entry name" value="N-terminal domain of ligase-like"/>
    <property type="match status" value="1"/>
</dbReference>
<comment type="similarity">
    <text evidence="2">Belongs to the ATP-dependent AMP-binding enzyme family.</text>
</comment>
<keyword evidence="5" id="KW-0677">Repeat</keyword>
<dbReference type="SMART" id="SM00823">
    <property type="entry name" value="PKS_PP"/>
    <property type="match status" value="1"/>
</dbReference>
<dbReference type="InterPro" id="IPR025110">
    <property type="entry name" value="AMP-bd_C"/>
</dbReference>
<name>A0A316HY97_9PSEU</name>
<dbReference type="CDD" id="cd19543">
    <property type="entry name" value="DCL_NRPS"/>
    <property type="match status" value="1"/>
</dbReference>
<accession>A0A316HY97</accession>
<dbReference type="InterPro" id="IPR036736">
    <property type="entry name" value="ACP-like_sf"/>
</dbReference>
<evidence type="ECO:0000256" key="3">
    <source>
        <dbReference type="ARBA" id="ARBA00022450"/>
    </source>
</evidence>
<dbReference type="PANTHER" id="PTHR45527:SF1">
    <property type="entry name" value="FATTY ACID SYNTHASE"/>
    <property type="match status" value="1"/>
</dbReference>
<organism evidence="8 9">
    <name type="scientific">Lentzea atacamensis</name>
    <dbReference type="NCBI Taxonomy" id="531938"/>
    <lineage>
        <taxon>Bacteria</taxon>
        <taxon>Bacillati</taxon>
        <taxon>Actinomycetota</taxon>
        <taxon>Actinomycetes</taxon>
        <taxon>Pseudonocardiales</taxon>
        <taxon>Pseudonocardiaceae</taxon>
        <taxon>Lentzea</taxon>
    </lineage>
</organism>
<dbReference type="GO" id="GO:0031177">
    <property type="term" value="F:phosphopantetheine binding"/>
    <property type="evidence" value="ECO:0007669"/>
    <property type="project" value="InterPro"/>
</dbReference>
<dbReference type="Pfam" id="PF13193">
    <property type="entry name" value="AMP-binding_C"/>
    <property type="match status" value="1"/>
</dbReference>
<dbReference type="PANTHER" id="PTHR45527">
    <property type="entry name" value="NONRIBOSOMAL PEPTIDE SYNTHETASE"/>
    <property type="match status" value="1"/>
</dbReference>
<dbReference type="Gene3D" id="3.30.559.30">
    <property type="entry name" value="Nonribosomal peptide synthetase, condensation domain"/>
    <property type="match status" value="2"/>
</dbReference>
<proteinExistence type="inferred from homology"/>
<dbReference type="Proteomes" id="UP000246005">
    <property type="component" value="Unassembled WGS sequence"/>
</dbReference>
<dbReference type="GO" id="GO:0044550">
    <property type="term" value="P:secondary metabolite biosynthetic process"/>
    <property type="evidence" value="ECO:0007669"/>
    <property type="project" value="TreeGrafter"/>
</dbReference>
<dbReference type="GO" id="GO:0043041">
    <property type="term" value="P:amino acid activation for nonribosomal peptide biosynthetic process"/>
    <property type="evidence" value="ECO:0007669"/>
    <property type="project" value="TreeGrafter"/>
</dbReference>
<dbReference type="Pfam" id="PF00501">
    <property type="entry name" value="AMP-binding"/>
    <property type="match status" value="1"/>
</dbReference>
<dbReference type="FunFam" id="3.30.300.30:FF:000010">
    <property type="entry name" value="Enterobactin synthetase component F"/>
    <property type="match status" value="1"/>
</dbReference>
<comment type="caution">
    <text evidence="8">The sequence shown here is derived from an EMBL/GenBank/DDBJ whole genome shotgun (WGS) entry which is preliminary data.</text>
</comment>
<dbReference type="PROSITE" id="PS00012">
    <property type="entry name" value="PHOSPHOPANTETHEINE"/>
    <property type="match status" value="1"/>
</dbReference>
<keyword evidence="6" id="KW-0045">Antibiotic biosynthesis</keyword>
<evidence type="ECO:0000313" key="9">
    <source>
        <dbReference type="Proteomes" id="UP000246005"/>
    </source>
</evidence>
<dbReference type="PROSITE" id="PS00455">
    <property type="entry name" value="AMP_BINDING"/>
    <property type="match status" value="1"/>
</dbReference>
<dbReference type="GO" id="GO:0005829">
    <property type="term" value="C:cytosol"/>
    <property type="evidence" value="ECO:0007669"/>
    <property type="project" value="TreeGrafter"/>
</dbReference>
<dbReference type="InterPro" id="IPR006162">
    <property type="entry name" value="Ppantetheine_attach_site"/>
</dbReference>
<evidence type="ECO:0000256" key="2">
    <source>
        <dbReference type="ARBA" id="ARBA00006432"/>
    </source>
</evidence>
<dbReference type="Gene3D" id="3.30.300.30">
    <property type="match status" value="1"/>
</dbReference>
<protein>
    <submittedName>
        <fullName evidence="8">Non-ribosomal peptide synthase protein (TIGR01720 family)/amino acid adenylation domain-containing protein</fullName>
    </submittedName>
</protein>
<dbReference type="InterPro" id="IPR042099">
    <property type="entry name" value="ANL_N_sf"/>
</dbReference>
<dbReference type="InterPro" id="IPR045851">
    <property type="entry name" value="AMP-bd_C_sf"/>
</dbReference>
<dbReference type="InterPro" id="IPR010071">
    <property type="entry name" value="AA_adenyl_dom"/>
</dbReference>
<sequence length="1440" mass="157642">MAEEVSDPIEDVLPLSPLQQGMLFHALYDESADDVYTAQFVLGLSGDVDAGRLHEAAQALLDRHANLRVALVHQDVDEPVQVVLRDVELPWAEHELTTTELAEFLERDRTTRFTLDEPPLLRMTLVELAERDFRLVISNHHVLLDGWSLPLLVRELLELYRGATPPAPRPYRDYLAWLAAQDRDTSVTAWLDAIGDVEGPTLLAPAAPKVPVRPGKVRLELPEDLTARIYARAREHSLTVNTVVQGLWGLLLARATNRKDVVFGATVSGRPADLPGVDSMIGLFINTVPVRVRTRGTVLDVLRSVQDEQGALMEHQHIGLTEVQRAVGQGDLFDTLVVFESYPVDTDAVAEQERAAGITISQVEVDDSTHYPLTLAVGAEERLTVVFEYRPGVFDEAWAHTLAERFRRAAEVFADQPDIDVRHVELLSDNEIAALREWGTGKVLDTGGTLAEVLAEQARRTPDAVAIVAGERRLTFREWNELANRVARRLIEAGAGPEKIVALLLPPGPDVLVALAAAFKAGAAYLPLDPEWPAERVDFMLRDAEPAIVLTSLPDVTDVPGDDLEPIARPEHPAYVIYTSGSTGTPKAVVVPHRAIANLLISHRTDLFDPAQARVGRPLRVAHAWPMAFDASWQPMLWMFAGHELHLVPADTRRDADLLRKFLADHEIEFVELSPSLLAQVASEPGWRGALKVLGVGGEAVPLPLWRSLRAEPDLAIYNLYGPTECTVDSAACDFDRTENPCIGSPVGNAHAYVLDRDLRPCPPGVEGELYIAGEGLARGYLKRPGTTAERFVADPFGAPGTRMYRTGDVARWNGEGLIELLGRVDDQVKIRGFRIEPGEIEAVLLRDERVQRAVVIAREDVPGVKQLVAYVVASGTDGLREQVAVGLPEHMVPAAIVRVDSFPLTRNDKLDVKALPAPDWTAAASRPPVTEREKQIAELFAEVLGLPVVGADDSFFALGGDSIVSMRLVSKARGAGLSFSPRDVFEQRTVAALAAVVRDAVHSGQSDGVGEVPLTPMLHWLRDNGPYDRLSQARLLCTPAELTEPRLVELVGALLDRHDVLRARFDGGFTVPPRGSVQPVVRRIDATSSSYQDIAQLLPAVMEEELAELRPATGDMARFVWFDTGDRQGRLLVLLHHLVVDGASWGVLVPELAGLWNGEELPPLGTSFREWATGLQEAARARTPELPLWRQMLSGPDPLLGTRRLDPAVDTRATIRATRTFLDEETTEALLTRVPARHGVTVDDVLLSGLAHAVSRWRDTSDTSLLLALEGHGREEQVVPGADLSGTVGWFTSVYPVRVDPGDLASDVHKGLRQVSEQLAVPDKGIGHGLLRYLNPDTAAELARLPEPQLEFNYLGRLTIGEREGEPWTGAPEVGAMGGGADDAAPAPYCLVLNVLVRGSVLEADWQWPAALFTEDRIRELSREWFAALTLISKETPGE</sequence>
<reference evidence="8 9" key="1">
    <citation type="submission" date="2018-05" db="EMBL/GenBank/DDBJ databases">
        <title>Genomic Encyclopedia of Type Strains, Phase IV (KMG-IV): sequencing the most valuable type-strain genomes for metagenomic binning, comparative biology and taxonomic classification.</title>
        <authorList>
            <person name="Goeker M."/>
        </authorList>
    </citation>
    <scope>NUCLEOTIDE SEQUENCE [LARGE SCALE GENOMIC DNA]</scope>
    <source>
        <strain evidence="8 9">DSM 45480</strain>
    </source>
</reference>